<feature type="chain" id="PRO_5043339926" evidence="1">
    <location>
        <begin position="27"/>
        <end position="256"/>
    </location>
</feature>
<evidence type="ECO:0000313" key="3">
    <source>
        <dbReference type="Proteomes" id="UP001385951"/>
    </source>
</evidence>
<dbReference type="AlphaFoldDB" id="A0AAW0GC61"/>
<sequence length="256" mass="28816">MSANTYFNVVLRVLLLIGFFQHQVNASAQTETDNDIDWFDCPFPTRHSTKCGHFTIPLDWNNTDGPKGRLAVTKFNSDDDQAEKRGIMFVHRGPLLGPVDTWLEDRGQFLLDMLLDQGFDVVTFDLRGSTARWQGDHSGSNHEFFSIPAASQCLNVTARDELTRCYGRIPKKVNFDALRECRIKGCLSPQFNPDRSNFKYMGTAASVRDLVALSGHLQGPNTPVNFWGISHGSLIGSYLINSEFYIDISLLWDCSV</sequence>
<organism evidence="2 3">
    <name type="scientific">Cerrena zonata</name>
    <dbReference type="NCBI Taxonomy" id="2478898"/>
    <lineage>
        <taxon>Eukaryota</taxon>
        <taxon>Fungi</taxon>
        <taxon>Dikarya</taxon>
        <taxon>Basidiomycota</taxon>
        <taxon>Agaricomycotina</taxon>
        <taxon>Agaricomycetes</taxon>
        <taxon>Polyporales</taxon>
        <taxon>Cerrenaceae</taxon>
        <taxon>Cerrena</taxon>
    </lineage>
</organism>
<dbReference type="Proteomes" id="UP001385951">
    <property type="component" value="Unassembled WGS sequence"/>
</dbReference>
<name>A0AAW0GC61_9APHY</name>
<keyword evidence="3" id="KW-1185">Reference proteome</keyword>
<dbReference type="Gene3D" id="3.40.50.1820">
    <property type="entry name" value="alpha/beta hydrolase"/>
    <property type="match status" value="1"/>
</dbReference>
<gene>
    <name evidence="2" type="ORF">QCA50_006033</name>
</gene>
<protein>
    <submittedName>
        <fullName evidence="2">Uncharacterized protein</fullName>
    </submittedName>
</protein>
<dbReference type="InterPro" id="IPR029058">
    <property type="entry name" value="AB_hydrolase_fold"/>
</dbReference>
<feature type="signal peptide" evidence="1">
    <location>
        <begin position="1"/>
        <end position="26"/>
    </location>
</feature>
<proteinExistence type="predicted"/>
<evidence type="ECO:0000313" key="2">
    <source>
        <dbReference type="EMBL" id="KAK7690930.1"/>
    </source>
</evidence>
<dbReference type="SUPFAM" id="SSF53474">
    <property type="entry name" value="alpha/beta-Hydrolases"/>
    <property type="match status" value="1"/>
</dbReference>
<dbReference type="EMBL" id="JASBNA010000006">
    <property type="protein sequence ID" value="KAK7690930.1"/>
    <property type="molecule type" value="Genomic_DNA"/>
</dbReference>
<reference evidence="2 3" key="1">
    <citation type="submission" date="2022-09" db="EMBL/GenBank/DDBJ databases">
        <authorList>
            <person name="Palmer J.M."/>
        </authorList>
    </citation>
    <scope>NUCLEOTIDE SEQUENCE [LARGE SCALE GENOMIC DNA]</scope>
    <source>
        <strain evidence="2 3">DSM 7382</strain>
    </source>
</reference>
<keyword evidence="1" id="KW-0732">Signal</keyword>
<evidence type="ECO:0000256" key="1">
    <source>
        <dbReference type="SAM" id="SignalP"/>
    </source>
</evidence>
<accession>A0AAW0GC61</accession>
<comment type="caution">
    <text evidence="2">The sequence shown here is derived from an EMBL/GenBank/DDBJ whole genome shotgun (WGS) entry which is preliminary data.</text>
</comment>